<dbReference type="AlphaFoldDB" id="A0A222GAX4"/>
<name>A0A222GAX4_9GAMM</name>
<keyword evidence="5" id="KW-1185">Reference proteome</keyword>
<dbReference type="GO" id="GO:0070402">
    <property type="term" value="F:NADPH binding"/>
    <property type="evidence" value="ECO:0007669"/>
    <property type="project" value="TreeGrafter"/>
</dbReference>
<gene>
    <name evidence="4" type="ORF">B5D82_15470</name>
</gene>
<dbReference type="PANTHER" id="PTHR48106:SF18">
    <property type="entry name" value="QUINONE OXIDOREDUCTASE PIG3"/>
    <property type="match status" value="1"/>
</dbReference>
<dbReference type="Gene3D" id="3.90.180.10">
    <property type="entry name" value="Medium-chain alcohol dehydrogenases, catalytic domain"/>
    <property type="match status" value="1"/>
</dbReference>
<dbReference type="Proteomes" id="UP000202259">
    <property type="component" value="Chromosome"/>
</dbReference>
<dbReference type="KEGG" id="cber:B5D82_15470"/>
<dbReference type="PANTHER" id="PTHR48106">
    <property type="entry name" value="QUINONE OXIDOREDUCTASE PIG3-RELATED"/>
    <property type="match status" value="1"/>
</dbReference>
<dbReference type="EMBL" id="CP020465">
    <property type="protein sequence ID" value="ASP49046.1"/>
    <property type="molecule type" value="Genomic_DNA"/>
</dbReference>
<keyword evidence="2" id="KW-0560">Oxidoreductase</keyword>
<organism evidence="4 5">
    <name type="scientific">Cognaticolwellia beringensis</name>
    <dbReference type="NCBI Taxonomy" id="1967665"/>
    <lineage>
        <taxon>Bacteria</taxon>
        <taxon>Pseudomonadati</taxon>
        <taxon>Pseudomonadota</taxon>
        <taxon>Gammaproteobacteria</taxon>
        <taxon>Alteromonadales</taxon>
        <taxon>Colwelliaceae</taxon>
        <taxon>Cognaticolwellia</taxon>
    </lineage>
</organism>
<evidence type="ECO:0000313" key="4">
    <source>
        <dbReference type="EMBL" id="ASP49046.1"/>
    </source>
</evidence>
<dbReference type="InterPro" id="IPR013154">
    <property type="entry name" value="ADH-like_N"/>
</dbReference>
<dbReference type="OrthoDB" id="9788224at2"/>
<dbReference type="GO" id="GO:0016651">
    <property type="term" value="F:oxidoreductase activity, acting on NAD(P)H"/>
    <property type="evidence" value="ECO:0007669"/>
    <property type="project" value="TreeGrafter"/>
</dbReference>
<dbReference type="InterPro" id="IPR011032">
    <property type="entry name" value="GroES-like_sf"/>
</dbReference>
<reference evidence="4 5" key="1">
    <citation type="submission" date="2017-08" db="EMBL/GenBank/DDBJ databases">
        <title>Complete genome of Colwellia sp. NB097-1, a psychrophile bacterium ioslated from Bering Sea.</title>
        <authorList>
            <person name="Chen X."/>
        </authorList>
    </citation>
    <scope>NUCLEOTIDE SEQUENCE [LARGE SCALE GENOMIC DNA]</scope>
    <source>
        <strain evidence="4 5">NB097-1</strain>
    </source>
</reference>
<evidence type="ECO:0000256" key="1">
    <source>
        <dbReference type="ARBA" id="ARBA00022857"/>
    </source>
</evidence>
<accession>A0A222GAX4</accession>
<dbReference type="SUPFAM" id="SSF50129">
    <property type="entry name" value="GroES-like"/>
    <property type="match status" value="1"/>
</dbReference>
<evidence type="ECO:0000259" key="3">
    <source>
        <dbReference type="Pfam" id="PF08240"/>
    </source>
</evidence>
<evidence type="ECO:0000313" key="5">
    <source>
        <dbReference type="Proteomes" id="UP000202259"/>
    </source>
</evidence>
<dbReference type="Pfam" id="PF08240">
    <property type="entry name" value="ADH_N"/>
    <property type="match status" value="1"/>
</dbReference>
<protein>
    <recommendedName>
        <fullName evidence="3">Alcohol dehydrogenase-like N-terminal domain-containing protein</fullName>
    </recommendedName>
</protein>
<proteinExistence type="predicted"/>
<evidence type="ECO:0000256" key="2">
    <source>
        <dbReference type="ARBA" id="ARBA00023002"/>
    </source>
</evidence>
<keyword evidence="1" id="KW-0521">NADP</keyword>
<feature type="domain" description="Alcohol dehydrogenase-like N-terminal" evidence="3">
    <location>
        <begin position="28"/>
        <end position="104"/>
    </location>
</feature>
<sequence length="111" mass="11827">MKGALLTSHGGLDKLELHHDISTPSPKESEVLIRVSAAGVNNTDINTRIGWYSKDNNSSDDASWSGNSLVFPRIQGADVCGEIVAVGSLVEPSRVGERVLIEPCITVNLVT</sequence>